<dbReference type="RefSeq" id="WP_151865465.1">
    <property type="nucleotide sequence ID" value="NZ_WBZB01000015.1"/>
</dbReference>
<dbReference type="OrthoDB" id="1954697at2"/>
<dbReference type="Proteomes" id="UP000465601">
    <property type="component" value="Unassembled WGS sequence"/>
</dbReference>
<evidence type="ECO:0000313" key="1">
    <source>
        <dbReference type="EMBL" id="KAB3530877.1"/>
    </source>
</evidence>
<comment type="caution">
    <text evidence="1">The sequence shown here is derived from an EMBL/GenBank/DDBJ whole genome shotgun (WGS) entry which is preliminary data.</text>
</comment>
<protein>
    <submittedName>
        <fullName evidence="1">Uncharacterized protein</fullName>
    </submittedName>
</protein>
<proteinExistence type="predicted"/>
<reference evidence="1 2" key="1">
    <citation type="submission" date="2019-10" db="EMBL/GenBank/DDBJ databases">
        <title>Alkaliphilus serpentinus sp. nov. and Alkaliphilus pronyensis sp. nov., two novel anaerobic alkaliphilic species isolated from the serpentinized-hosted hydrothermal field of the Prony Bay (New Caledonia).</title>
        <authorList>
            <person name="Postec A."/>
        </authorList>
    </citation>
    <scope>NUCLEOTIDE SEQUENCE [LARGE SCALE GENOMIC DNA]</scope>
    <source>
        <strain evidence="1 2">LacT</strain>
    </source>
</reference>
<organism evidence="1 2">
    <name type="scientific">Alkaliphilus serpentinus</name>
    <dbReference type="NCBI Taxonomy" id="1482731"/>
    <lineage>
        <taxon>Bacteria</taxon>
        <taxon>Bacillati</taxon>
        <taxon>Bacillota</taxon>
        <taxon>Clostridia</taxon>
        <taxon>Peptostreptococcales</taxon>
        <taxon>Natronincolaceae</taxon>
        <taxon>Alkaliphilus</taxon>
    </lineage>
</organism>
<keyword evidence="2" id="KW-1185">Reference proteome</keyword>
<dbReference type="EMBL" id="WBZB01000015">
    <property type="protein sequence ID" value="KAB3530877.1"/>
    <property type="molecule type" value="Genomic_DNA"/>
</dbReference>
<name>A0A833HPL3_9FIRM</name>
<dbReference type="AlphaFoldDB" id="A0A833HPL3"/>
<gene>
    <name evidence="1" type="ORF">F8153_05985</name>
</gene>
<sequence>MSNELFQINYILKTLQKNNSTPQEEIKLVQQMIEYAESYKKALIKLSSPDNQQPHTNIQSDLKLKKISEEVFLYKPVTVKNYYDGDYLERFSSMRTSDLKTSGALEIHNQFWEAHEVTSGNIFASLPLELVKNLQAPKLRRLNWVEVQVDIYEIDSETQAKLPHHVIHDKVEKIFSDYLLVREVYGNIPMILHYKV</sequence>
<evidence type="ECO:0000313" key="2">
    <source>
        <dbReference type="Proteomes" id="UP000465601"/>
    </source>
</evidence>
<accession>A0A833HPL3</accession>